<organism evidence="10 11">
    <name type="scientific">Microbaculum marinisediminis</name>
    <dbReference type="NCBI Taxonomy" id="2931392"/>
    <lineage>
        <taxon>Bacteria</taxon>
        <taxon>Pseudomonadati</taxon>
        <taxon>Pseudomonadota</taxon>
        <taxon>Alphaproteobacteria</taxon>
        <taxon>Hyphomicrobiales</taxon>
        <taxon>Tepidamorphaceae</taxon>
        <taxon>Microbaculum</taxon>
    </lineage>
</organism>
<keyword evidence="7 8" id="KW-0408">Iron</keyword>
<name>A0AAW5R2U2_9HYPH</name>
<evidence type="ECO:0000259" key="9">
    <source>
        <dbReference type="PROSITE" id="PS51007"/>
    </source>
</evidence>
<feature type="domain" description="Cytochrome c" evidence="9">
    <location>
        <begin position="32"/>
        <end position="130"/>
    </location>
</feature>
<gene>
    <name evidence="10" type="ORF">MUB46_16375</name>
</gene>
<dbReference type="RefSeq" id="WP_261617005.1">
    <property type="nucleotide sequence ID" value="NZ_JALIDZ010000007.1"/>
</dbReference>
<comment type="cofactor">
    <cofactor evidence="1">
        <name>heme c</name>
        <dbReference type="ChEBI" id="CHEBI:61717"/>
    </cofactor>
</comment>
<dbReference type="Pfam" id="PF13442">
    <property type="entry name" value="Cytochrome_CBB3"/>
    <property type="match status" value="1"/>
</dbReference>
<dbReference type="GO" id="GO:0009055">
    <property type="term" value="F:electron transfer activity"/>
    <property type="evidence" value="ECO:0007669"/>
    <property type="project" value="InterPro"/>
</dbReference>
<dbReference type="PANTHER" id="PTHR35008">
    <property type="entry name" value="BLL4482 PROTEIN-RELATED"/>
    <property type="match status" value="1"/>
</dbReference>
<dbReference type="PRINTS" id="PR00605">
    <property type="entry name" value="CYTCHROMECIC"/>
</dbReference>
<keyword evidence="4" id="KW-0679">Respiratory chain</keyword>
<keyword evidence="3 8" id="KW-0349">Heme</keyword>
<dbReference type="InterPro" id="IPR008168">
    <property type="entry name" value="Cyt_C_IC"/>
</dbReference>
<evidence type="ECO:0000256" key="3">
    <source>
        <dbReference type="ARBA" id="ARBA00022617"/>
    </source>
</evidence>
<evidence type="ECO:0000256" key="1">
    <source>
        <dbReference type="ARBA" id="ARBA00001926"/>
    </source>
</evidence>
<dbReference type="AlphaFoldDB" id="A0AAW5R2U2"/>
<evidence type="ECO:0000256" key="2">
    <source>
        <dbReference type="ARBA" id="ARBA00022448"/>
    </source>
</evidence>
<dbReference type="InterPro" id="IPR036909">
    <property type="entry name" value="Cyt_c-like_dom_sf"/>
</dbReference>
<comment type="caution">
    <text evidence="10">The sequence shown here is derived from an EMBL/GenBank/DDBJ whole genome shotgun (WGS) entry which is preliminary data.</text>
</comment>
<dbReference type="InterPro" id="IPR051459">
    <property type="entry name" value="Cytochrome_c-type_DH"/>
</dbReference>
<dbReference type="GO" id="GO:0020037">
    <property type="term" value="F:heme binding"/>
    <property type="evidence" value="ECO:0007669"/>
    <property type="project" value="InterPro"/>
</dbReference>
<reference evidence="10 11" key="1">
    <citation type="submission" date="2022-04" db="EMBL/GenBank/DDBJ databases">
        <authorList>
            <person name="Ye Y.-Q."/>
            <person name="Du Z.-J."/>
        </authorList>
    </citation>
    <scope>NUCLEOTIDE SEQUENCE [LARGE SCALE GENOMIC DNA]</scope>
    <source>
        <strain evidence="10 11">A6E488</strain>
    </source>
</reference>
<accession>A0AAW5R2U2</accession>
<evidence type="ECO:0000256" key="7">
    <source>
        <dbReference type="ARBA" id="ARBA00023004"/>
    </source>
</evidence>
<evidence type="ECO:0000313" key="11">
    <source>
        <dbReference type="Proteomes" id="UP001320898"/>
    </source>
</evidence>
<evidence type="ECO:0000256" key="5">
    <source>
        <dbReference type="ARBA" id="ARBA00022723"/>
    </source>
</evidence>
<sequence>MAVLLLGGGAYFLFLANRDNGSTSPVRPDDPQLVATGRMLYARDCAGCHGAGGEGQPGWERATQENPLAPPHNGTGHTWEHPDGALFDLTKTGLSTVACRTLDSEAMPQFGETLSDAQIIAVLSYIKTLWPDHIRAQNRAINAIYADQAPLSAN</sequence>
<dbReference type="PANTHER" id="PTHR35008:SF4">
    <property type="entry name" value="BLL4482 PROTEIN"/>
    <property type="match status" value="1"/>
</dbReference>
<dbReference type="Proteomes" id="UP001320898">
    <property type="component" value="Unassembled WGS sequence"/>
</dbReference>
<keyword evidence="2" id="KW-0813">Transport</keyword>
<dbReference type="Gene3D" id="1.10.760.10">
    <property type="entry name" value="Cytochrome c-like domain"/>
    <property type="match status" value="1"/>
</dbReference>
<dbReference type="GO" id="GO:0005506">
    <property type="term" value="F:iron ion binding"/>
    <property type="evidence" value="ECO:0007669"/>
    <property type="project" value="InterPro"/>
</dbReference>
<keyword evidence="5 8" id="KW-0479">Metal-binding</keyword>
<dbReference type="SUPFAM" id="SSF46626">
    <property type="entry name" value="Cytochrome c"/>
    <property type="match status" value="1"/>
</dbReference>
<evidence type="ECO:0000256" key="4">
    <source>
        <dbReference type="ARBA" id="ARBA00022660"/>
    </source>
</evidence>
<evidence type="ECO:0000256" key="8">
    <source>
        <dbReference type="PROSITE-ProRule" id="PRU00433"/>
    </source>
</evidence>
<evidence type="ECO:0000256" key="6">
    <source>
        <dbReference type="ARBA" id="ARBA00022982"/>
    </source>
</evidence>
<dbReference type="InterPro" id="IPR009056">
    <property type="entry name" value="Cyt_c-like_dom"/>
</dbReference>
<keyword evidence="6" id="KW-0249">Electron transport</keyword>
<dbReference type="PROSITE" id="PS51007">
    <property type="entry name" value="CYTC"/>
    <property type="match status" value="1"/>
</dbReference>
<evidence type="ECO:0000313" key="10">
    <source>
        <dbReference type="EMBL" id="MCT8973439.1"/>
    </source>
</evidence>
<proteinExistence type="predicted"/>
<dbReference type="EMBL" id="JALIDZ010000007">
    <property type="protein sequence ID" value="MCT8973439.1"/>
    <property type="molecule type" value="Genomic_DNA"/>
</dbReference>
<protein>
    <submittedName>
        <fullName evidence="10">C-type cytochrome</fullName>
    </submittedName>
</protein>
<keyword evidence="11" id="KW-1185">Reference proteome</keyword>